<comment type="caution">
    <text evidence="1">The sequence shown here is derived from an EMBL/GenBank/DDBJ whole genome shotgun (WGS) entry which is preliminary data.</text>
</comment>
<evidence type="ECO:0000313" key="2">
    <source>
        <dbReference type="Proteomes" id="UP000235363"/>
    </source>
</evidence>
<evidence type="ECO:0000313" key="1">
    <source>
        <dbReference type="EMBL" id="PMC63395.1"/>
    </source>
</evidence>
<protein>
    <submittedName>
        <fullName evidence="1">Uncharacterized protein</fullName>
    </submittedName>
</protein>
<dbReference type="Pfam" id="PF13384">
    <property type="entry name" value="HTH_23"/>
    <property type="match status" value="1"/>
</dbReference>
<accession>A0A2N6T276</accession>
<proteinExistence type="predicted"/>
<sequence>MGTRWSAVSDAECWWEPDPVVTEQVLQGRRRIADLSTEDTNWVVAELSARRRTVAEIARALGCTPRHVKRVRARPVVRVMRAFAEERSRAVGCERRAVDAESMARRVVAERDALARGRFSSGSTPVIPPHYP</sequence>
<dbReference type="EMBL" id="PNHF01000001">
    <property type="protein sequence ID" value="PMC63395.1"/>
    <property type="molecule type" value="Genomic_DNA"/>
</dbReference>
<gene>
    <name evidence="1" type="ORF">CJ204_00825</name>
</gene>
<reference evidence="1 2" key="1">
    <citation type="submission" date="2017-09" db="EMBL/GenBank/DDBJ databases">
        <title>Bacterial strain isolated from the female urinary microbiota.</title>
        <authorList>
            <person name="Thomas-White K."/>
            <person name="Kumar N."/>
            <person name="Forster S."/>
            <person name="Putonti C."/>
            <person name="Lawley T."/>
            <person name="Wolfe A.J."/>
        </authorList>
    </citation>
    <scope>NUCLEOTIDE SEQUENCE [LARGE SCALE GENOMIC DNA]</scope>
    <source>
        <strain evidence="1 2">UMB0908</strain>
    </source>
</reference>
<dbReference type="Proteomes" id="UP000235363">
    <property type="component" value="Unassembled WGS sequence"/>
</dbReference>
<dbReference type="AlphaFoldDB" id="A0A2N6T276"/>
<dbReference type="RefSeq" id="WP_102211753.1">
    <property type="nucleotide sequence ID" value="NZ_PNHF01000001.1"/>
</dbReference>
<name>A0A2N6T276_9CORY</name>
<organism evidence="1 2">
    <name type="scientific">Corynebacterium xerosis</name>
    <dbReference type="NCBI Taxonomy" id="1725"/>
    <lineage>
        <taxon>Bacteria</taxon>
        <taxon>Bacillati</taxon>
        <taxon>Actinomycetota</taxon>
        <taxon>Actinomycetes</taxon>
        <taxon>Mycobacteriales</taxon>
        <taxon>Corynebacteriaceae</taxon>
        <taxon>Corynebacterium</taxon>
    </lineage>
</organism>